<keyword evidence="2" id="KW-1185">Reference proteome</keyword>
<dbReference type="EMBL" id="MNCJ02000318">
    <property type="protein sequence ID" value="KAF5815272.1"/>
    <property type="molecule type" value="Genomic_DNA"/>
</dbReference>
<dbReference type="AlphaFoldDB" id="A0A9K3NVV6"/>
<name>A0A9K3NVV6_HELAN</name>
<evidence type="ECO:0000313" key="1">
    <source>
        <dbReference type="EMBL" id="KAF5815272.1"/>
    </source>
</evidence>
<proteinExistence type="predicted"/>
<dbReference type="Gramene" id="mRNA:HanXRQr2_Chr03g0121211">
    <property type="protein sequence ID" value="CDS:HanXRQr2_Chr03g0121211.1"/>
    <property type="gene ID" value="HanXRQr2_Chr03g0121211"/>
</dbReference>
<organism evidence="1 2">
    <name type="scientific">Helianthus annuus</name>
    <name type="common">Common sunflower</name>
    <dbReference type="NCBI Taxonomy" id="4232"/>
    <lineage>
        <taxon>Eukaryota</taxon>
        <taxon>Viridiplantae</taxon>
        <taxon>Streptophyta</taxon>
        <taxon>Embryophyta</taxon>
        <taxon>Tracheophyta</taxon>
        <taxon>Spermatophyta</taxon>
        <taxon>Magnoliopsida</taxon>
        <taxon>eudicotyledons</taxon>
        <taxon>Gunneridae</taxon>
        <taxon>Pentapetalae</taxon>
        <taxon>asterids</taxon>
        <taxon>campanulids</taxon>
        <taxon>Asterales</taxon>
        <taxon>Asteraceae</taxon>
        <taxon>Asteroideae</taxon>
        <taxon>Heliantheae alliance</taxon>
        <taxon>Heliantheae</taxon>
        <taxon>Helianthus</taxon>
    </lineage>
</organism>
<evidence type="ECO:0000313" key="2">
    <source>
        <dbReference type="Proteomes" id="UP000215914"/>
    </source>
</evidence>
<protein>
    <submittedName>
        <fullName evidence="1">Uncharacterized protein</fullName>
    </submittedName>
</protein>
<accession>A0A9K3NVV6</accession>
<dbReference type="Proteomes" id="UP000215914">
    <property type="component" value="Unassembled WGS sequence"/>
</dbReference>
<comment type="caution">
    <text evidence="1">The sequence shown here is derived from an EMBL/GenBank/DDBJ whole genome shotgun (WGS) entry which is preliminary data.</text>
</comment>
<sequence>MEFNNPNFHQLADNGPNFKNSHWRSQLLTFCKTMDPCWERRRGLSQLQTLDHWRSPLTSLGRC</sequence>
<gene>
    <name evidence="1" type="ORF">HanXRQr2_Chr03g0121211</name>
</gene>
<reference evidence="1" key="2">
    <citation type="submission" date="2020-06" db="EMBL/GenBank/DDBJ databases">
        <title>Helianthus annuus Genome sequencing and assembly Release 2.</title>
        <authorList>
            <person name="Gouzy J."/>
            <person name="Langlade N."/>
            <person name="Munos S."/>
        </authorList>
    </citation>
    <scope>NUCLEOTIDE SEQUENCE</scope>
    <source>
        <tissue evidence="1">Leaves</tissue>
    </source>
</reference>
<reference evidence="1" key="1">
    <citation type="journal article" date="2017" name="Nature">
        <title>The sunflower genome provides insights into oil metabolism, flowering and Asterid evolution.</title>
        <authorList>
            <person name="Badouin H."/>
            <person name="Gouzy J."/>
            <person name="Grassa C.J."/>
            <person name="Murat F."/>
            <person name="Staton S.E."/>
            <person name="Cottret L."/>
            <person name="Lelandais-Briere C."/>
            <person name="Owens G.L."/>
            <person name="Carrere S."/>
            <person name="Mayjonade B."/>
            <person name="Legrand L."/>
            <person name="Gill N."/>
            <person name="Kane N.C."/>
            <person name="Bowers J.E."/>
            <person name="Hubner S."/>
            <person name="Bellec A."/>
            <person name="Berard A."/>
            <person name="Berges H."/>
            <person name="Blanchet N."/>
            <person name="Boniface M.C."/>
            <person name="Brunel D."/>
            <person name="Catrice O."/>
            <person name="Chaidir N."/>
            <person name="Claudel C."/>
            <person name="Donnadieu C."/>
            <person name="Faraut T."/>
            <person name="Fievet G."/>
            <person name="Helmstetter N."/>
            <person name="King M."/>
            <person name="Knapp S.J."/>
            <person name="Lai Z."/>
            <person name="Le Paslier M.C."/>
            <person name="Lippi Y."/>
            <person name="Lorenzon L."/>
            <person name="Mandel J.R."/>
            <person name="Marage G."/>
            <person name="Marchand G."/>
            <person name="Marquand E."/>
            <person name="Bret-Mestries E."/>
            <person name="Morien E."/>
            <person name="Nambeesan S."/>
            <person name="Nguyen T."/>
            <person name="Pegot-Espagnet P."/>
            <person name="Pouilly N."/>
            <person name="Raftis F."/>
            <person name="Sallet E."/>
            <person name="Schiex T."/>
            <person name="Thomas J."/>
            <person name="Vandecasteele C."/>
            <person name="Vares D."/>
            <person name="Vear F."/>
            <person name="Vautrin S."/>
            <person name="Crespi M."/>
            <person name="Mangin B."/>
            <person name="Burke J.M."/>
            <person name="Salse J."/>
            <person name="Munos S."/>
            <person name="Vincourt P."/>
            <person name="Rieseberg L.H."/>
            <person name="Langlade N.B."/>
        </authorList>
    </citation>
    <scope>NUCLEOTIDE SEQUENCE</scope>
    <source>
        <tissue evidence="1">Leaves</tissue>
    </source>
</reference>